<accession>A0A4C1TXM2</accession>
<dbReference type="EMBL" id="BGZK01000101">
    <property type="protein sequence ID" value="GBP18813.1"/>
    <property type="molecule type" value="Genomic_DNA"/>
</dbReference>
<evidence type="ECO:0000313" key="2">
    <source>
        <dbReference type="Proteomes" id="UP000299102"/>
    </source>
</evidence>
<keyword evidence="2" id="KW-1185">Reference proteome</keyword>
<gene>
    <name evidence="1" type="ORF">EVAR_93241_1</name>
</gene>
<protein>
    <submittedName>
        <fullName evidence="1">Uncharacterized protein</fullName>
    </submittedName>
</protein>
<name>A0A4C1TXM2_EUMVA</name>
<evidence type="ECO:0000313" key="1">
    <source>
        <dbReference type="EMBL" id="GBP18813.1"/>
    </source>
</evidence>
<reference evidence="1 2" key="1">
    <citation type="journal article" date="2019" name="Commun. Biol.">
        <title>The bagworm genome reveals a unique fibroin gene that provides high tensile strength.</title>
        <authorList>
            <person name="Kono N."/>
            <person name="Nakamura H."/>
            <person name="Ohtoshi R."/>
            <person name="Tomita M."/>
            <person name="Numata K."/>
            <person name="Arakawa K."/>
        </authorList>
    </citation>
    <scope>NUCLEOTIDE SEQUENCE [LARGE SCALE GENOMIC DNA]</scope>
</reference>
<dbReference type="Proteomes" id="UP000299102">
    <property type="component" value="Unassembled WGS sequence"/>
</dbReference>
<organism evidence="1 2">
    <name type="scientific">Eumeta variegata</name>
    <name type="common">Bagworm moth</name>
    <name type="synonym">Eumeta japonica</name>
    <dbReference type="NCBI Taxonomy" id="151549"/>
    <lineage>
        <taxon>Eukaryota</taxon>
        <taxon>Metazoa</taxon>
        <taxon>Ecdysozoa</taxon>
        <taxon>Arthropoda</taxon>
        <taxon>Hexapoda</taxon>
        <taxon>Insecta</taxon>
        <taxon>Pterygota</taxon>
        <taxon>Neoptera</taxon>
        <taxon>Endopterygota</taxon>
        <taxon>Lepidoptera</taxon>
        <taxon>Glossata</taxon>
        <taxon>Ditrysia</taxon>
        <taxon>Tineoidea</taxon>
        <taxon>Psychidae</taxon>
        <taxon>Oiketicinae</taxon>
        <taxon>Eumeta</taxon>
    </lineage>
</organism>
<dbReference type="AlphaFoldDB" id="A0A4C1TXM2"/>
<comment type="caution">
    <text evidence="1">The sequence shown here is derived from an EMBL/GenBank/DDBJ whole genome shotgun (WGS) entry which is preliminary data.</text>
</comment>
<sequence length="196" mass="22885">MPHILTVARELKRIGCFPLTILQEEKVQCTHISVAVRRRRKGGHPLVARREPEQFESTISGIRFPFVMHRGVGQRHRSNSLNYKLYTLSQYRVVETAYDVRDRRLKMVSVAQRQWFNFLNQKFARLVLVSKFWPVGVAFYCGHARISLRFRRIVITDSRFVFAVRGAGAGLDSWPRRAFGDSAVSLRAIILYEYRE</sequence>
<proteinExistence type="predicted"/>